<dbReference type="InterPro" id="IPR050366">
    <property type="entry name" value="BP-dependent_transpt_permease"/>
</dbReference>
<evidence type="ECO:0000256" key="7">
    <source>
        <dbReference type="RuleBase" id="RU363032"/>
    </source>
</evidence>
<dbReference type="SUPFAM" id="SSF161098">
    <property type="entry name" value="MetI-like"/>
    <property type="match status" value="1"/>
</dbReference>
<dbReference type="PANTHER" id="PTHR43386:SF1">
    <property type="entry name" value="D,D-DIPEPTIDE TRANSPORT SYSTEM PERMEASE PROTEIN DDPC-RELATED"/>
    <property type="match status" value="1"/>
</dbReference>
<evidence type="ECO:0000256" key="2">
    <source>
        <dbReference type="ARBA" id="ARBA00022448"/>
    </source>
</evidence>
<evidence type="ECO:0000256" key="6">
    <source>
        <dbReference type="ARBA" id="ARBA00023136"/>
    </source>
</evidence>
<feature type="domain" description="ABC transmembrane type-1" evidence="8">
    <location>
        <begin position="405"/>
        <end position="602"/>
    </location>
</feature>
<comment type="subcellular location">
    <subcellularLocation>
        <location evidence="1 7">Cell membrane</location>
        <topology evidence="1 7">Multi-pass membrane protein</topology>
    </subcellularLocation>
</comment>
<keyword evidence="3" id="KW-1003">Cell membrane</keyword>
<feature type="transmembrane region" description="Helical" evidence="7">
    <location>
        <begin position="409"/>
        <end position="432"/>
    </location>
</feature>
<evidence type="ECO:0000256" key="3">
    <source>
        <dbReference type="ARBA" id="ARBA00022475"/>
    </source>
</evidence>
<gene>
    <name evidence="9" type="ORF">DES51_11448</name>
</gene>
<dbReference type="InterPro" id="IPR000408">
    <property type="entry name" value="Reg_chr_condens"/>
</dbReference>
<evidence type="ECO:0000313" key="9">
    <source>
        <dbReference type="EMBL" id="PXX76193.1"/>
    </source>
</evidence>
<evidence type="ECO:0000256" key="5">
    <source>
        <dbReference type="ARBA" id="ARBA00022989"/>
    </source>
</evidence>
<dbReference type="Gene3D" id="2.130.10.30">
    <property type="entry name" value="Regulator of chromosome condensation 1/beta-lactamase-inhibitor protein II"/>
    <property type="match status" value="2"/>
</dbReference>
<feature type="transmembrane region" description="Helical" evidence="7">
    <location>
        <begin position="475"/>
        <end position="493"/>
    </location>
</feature>
<dbReference type="PANTHER" id="PTHR43386">
    <property type="entry name" value="OLIGOPEPTIDE TRANSPORT SYSTEM PERMEASE PROTEIN APPC"/>
    <property type="match status" value="1"/>
</dbReference>
<dbReference type="AlphaFoldDB" id="A0A318KEY0"/>
<evidence type="ECO:0000256" key="4">
    <source>
        <dbReference type="ARBA" id="ARBA00022692"/>
    </source>
</evidence>
<dbReference type="PROSITE" id="PS50012">
    <property type="entry name" value="RCC1_3"/>
    <property type="match status" value="2"/>
</dbReference>
<keyword evidence="10" id="KW-1185">Reference proteome</keyword>
<keyword evidence="4 7" id="KW-0812">Transmembrane</keyword>
<organism evidence="9 10">
    <name type="scientific">Dielma fastidiosa</name>
    <dbReference type="NCBI Taxonomy" id="1034346"/>
    <lineage>
        <taxon>Bacteria</taxon>
        <taxon>Bacillati</taxon>
        <taxon>Bacillota</taxon>
        <taxon>Erysipelotrichia</taxon>
        <taxon>Erysipelotrichales</taxon>
        <taxon>Erysipelotrichaceae</taxon>
        <taxon>Dielma</taxon>
    </lineage>
</organism>
<keyword evidence="5 7" id="KW-1133">Transmembrane helix</keyword>
<feature type="transmembrane region" description="Helical" evidence="7">
    <location>
        <begin position="444"/>
        <end position="463"/>
    </location>
</feature>
<accession>A0A318KEY0</accession>
<evidence type="ECO:0000313" key="10">
    <source>
        <dbReference type="Proteomes" id="UP000247612"/>
    </source>
</evidence>
<comment type="caution">
    <text evidence="9">The sequence shown here is derived from an EMBL/GenBank/DDBJ whole genome shotgun (WGS) entry which is preliminary data.</text>
</comment>
<dbReference type="InterPro" id="IPR009091">
    <property type="entry name" value="RCC1/BLIP-II"/>
</dbReference>
<feature type="transmembrane region" description="Helical" evidence="7">
    <location>
        <begin position="61"/>
        <end position="82"/>
    </location>
</feature>
<dbReference type="EMBL" id="QJKH01000014">
    <property type="protein sequence ID" value="PXX76193.1"/>
    <property type="molecule type" value="Genomic_DNA"/>
</dbReference>
<evidence type="ECO:0000259" key="8">
    <source>
        <dbReference type="PROSITE" id="PS50928"/>
    </source>
</evidence>
<dbReference type="Pfam" id="PF13540">
    <property type="entry name" value="RCC1_2"/>
    <property type="match status" value="1"/>
</dbReference>
<dbReference type="CDD" id="cd06261">
    <property type="entry name" value="TM_PBP2"/>
    <property type="match status" value="1"/>
</dbReference>
<dbReference type="GO" id="GO:0005886">
    <property type="term" value="C:plasma membrane"/>
    <property type="evidence" value="ECO:0007669"/>
    <property type="project" value="UniProtKB-SubCell"/>
</dbReference>
<keyword evidence="2 7" id="KW-0813">Transport</keyword>
<dbReference type="GO" id="GO:0055085">
    <property type="term" value="P:transmembrane transport"/>
    <property type="evidence" value="ECO:0007669"/>
    <property type="project" value="InterPro"/>
</dbReference>
<dbReference type="Gene3D" id="1.10.3720.10">
    <property type="entry name" value="MetI-like"/>
    <property type="match status" value="1"/>
</dbReference>
<feature type="transmembrane region" description="Helical" evidence="7">
    <location>
        <begin position="581"/>
        <end position="602"/>
    </location>
</feature>
<proteinExistence type="inferred from homology"/>
<reference evidence="9 10" key="1">
    <citation type="submission" date="2018-05" db="EMBL/GenBank/DDBJ databases">
        <title>Genomic Encyclopedia of Type Strains, Phase IV (KMG-IV): sequencing the most valuable type-strain genomes for metagenomic binning, comparative biology and taxonomic classification.</title>
        <authorList>
            <person name="Goeker M."/>
        </authorList>
    </citation>
    <scope>NUCLEOTIDE SEQUENCE [LARGE SCALE GENOMIC DNA]</scope>
    <source>
        <strain evidence="9 10">JC118</strain>
    </source>
</reference>
<evidence type="ECO:0000256" key="1">
    <source>
        <dbReference type="ARBA" id="ARBA00004651"/>
    </source>
</evidence>
<dbReference type="InterPro" id="IPR000515">
    <property type="entry name" value="MetI-like"/>
</dbReference>
<keyword evidence="6 7" id="KW-0472">Membrane</keyword>
<dbReference type="Proteomes" id="UP000247612">
    <property type="component" value="Unassembled WGS sequence"/>
</dbReference>
<dbReference type="InterPro" id="IPR035906">
    <property type="entry name" value="MetI-like_sf"/>
</dbReference>
<dbReference type="Pfam" id="PF00528">
    <property type="entry name" value="BPD_transp_1"/>
    <property type="match status" value="1"/>
</dbReference>
<sequence>MDKKKNIFSRMLSSFTSMFAGLFSPKARKSMNGLSVLEEEAITSPTKVVWKNFINDKLARIGLIGFVAILCFSFIGSIMFPMDALNTEAVIKNVQPGKGYLSVSDQLVKEGVKDIRSGITFSIGLSNEGNLYGWGIDQEGSLNIPDDVKSRKIEKISIGDKHVLALSDTGKLYAWGYNNFNQGEVPVEMKGLFEMEKIQDIFAGEQYSAVLTKKGNLYIWGSVLSSKLDIIPEEYQGRIVDMKGSSYNMLLLLDDGTVGTLGVAGNDFSAVPEELKDGSVKATQIAISFRNGLVLDDQGKLHVWGSRDKHCLEMPEIDEKIVEIQSGKNSFYALGESGTVYTWGTNDLGEQNVPSNLKATAIYGDYFQVYALQENGKVATWGNDGYTLGTDEQGRDLLTRLIHGGKVTLIVGFIACLIQGVIGIIVGMVSGFKGGWVDNLMMRLTEIISSIPFMPLVITLSAFLSTDMTSDQKMYLIMFILGCISWPGLARLIRGQILIEREKDFVLAARALGIKEAGIMVRHILPNVLNICIVNITLSYASNMLTESALSFLGFGVQPPMPSWGNMLTNAQKMTVIELYWWQWILPALCIFIAAFSINLIGDGLRAALDPKANEK</sequence>
<dbReference type="PROSITE" id="PS50928">
    <property type="entry name" value="ABC_TM1"/>
    <property type="match status" value="1"/>
</dbReference>
<protein>
    <submittedName>
        <fullName evidence="9">Peptide/nickel transport system permease protein</fullName>
    </submittedName>
</protein>
<dbReference type="RefSeq" id="WP_022938138.1">
    <property type="nucleotide sequence ID" value="NZ_CABKRQ010000004.1"/>
</dbReference>
<dbReference type="SUPFAM" id="SSF50985">
    <property type="entry name" value="RCC1/BLIP-II"/>
    <property type="match status" value="1"/>
</dbReference>
<feature type="transmembrane region" description="Helical" evidence="7">
    <location>
        <begin position="524"/>
        <end position="542"/>
    </location>
</feature>
<name>A0A318KEY0_9FIRM</name>
<comment type="similarity">
    <text evidence="7">Belongs to the binding-protein-dependent transport system permease family.</text>
</comment>
<dbReference type="OrthoDB" id="9797852at2"/>
<dbReference type="STRING" id="1034346.GCA_000313565_01833"/>